<proteinExistence type="inferred from homology"/>
<dbReference type="STRING" id="70415.A0A5S6QWQ9"/>
<evidence type="ECO:0000313" key="6">
    <source>
        <dbReference type="Proteomes" id="UP000046395"/>
    </source>
</evidence>
<dbReference type="SUPFAM" id="SSF50978">
    <property type="entry name" value="WD40 repeat-like"/>
    <property type="match status" value="1"/>
</dbReference>
<keyword evidence="5" id="KW-0677">Repeat</keyword>
<evidence type="ECO:0000313" key="7">
    <source>
        <dbReference type="WBParaSite" id="TMUE_3000011861.1"/>
    </source>
</evidence>
<evidence type="ECO:0000256" key="4">
    <source>
        <dbReference type="ARBA" id="ARBA00022574"/>
    </source>
</evidence>
<dbReference type="AlphaFoldDB" id="A0A5S6QWQ9"/>
<keyword evidence="4" id="KW-0853">WD repeat</keyword>
<dbReference type="GO" id="GO:2000001">
    <property type="term" value="P:regulation of DNA damage checkpoint"/>
    <property type="evidence" value="ECO:0007669"/>
    <property type="project" value="TreeGrafter"/>
</dbReference>
<comment type="similarity">
    <text evidence="2">Belongs to the WD repeat DDB2/WDR76 family.</text>
</comment>
<dbReference type="Proteomes" id="UP000046395">
    <property type="component" value="Unassembled WGS sequence"/>
</dbReference>
<dbReference type="PANTHER" id="PTHR14773:SF0">
    <property type="entry name" value="WD REPEAT-CONTAINING PROTEIN 76"/>
    <property type="match status" value="1"/>
</dbReference>
<sequence length="525" mass="58480">MPGRVPAFSYMTPCYSMAAVKWGAPRGPDPKCLYTCPNVYTTEGGARVLLKLWLLSKRQTDMRSYNQLRARARNDALGVIGQIVGNAHSEASVPKPAARKKVVKKAAQKESMPVRKSARLMIRELDENGRKTMEEELLGAHSVEQHEELLQRPVGPLGISDCFASRADKDNQDVQVNAFVRTVGSLEVRSAACDSFVPWNTSSSKALREQISALKYHDRTKVTTSRIYSVAVHPSAAKLFIAAGDKLGHIGFIDATTIKDLTNAPAWQFKPHCSPVNCVNFDQHDSHKLYSCSYDGSVRCFDFEKKLFTEVVVDEDDFSKFFAFAGSRELLVASHFGTVTRVDLRQPGSHASFDSEKGRLRTIDVHPSREHIFCLASMAKLVSIWDWRHVKRALCDLPHNGAVNSAFFSPLTGDRLLASSSDDCTLIWSSEHNICDKWEKAAAVMADNHVGRWLTKFRPIWHPKDEAFFLSGSMSRPRILRVYDDETKDVIILDGLSTVCSINAFHDTLSVIVGGNSSGYLSFFA</sequence>
<comment type="function">
    <text evidence="1">Specifically binds 5-hydroxymethylcytosine (5hmC), suggesting that it acts as a specific reader of 5hmC.</text>
</comment>
<dbReference type="Pfam" id="PF00400">
    <property type="entry name" value="WD40"/>
    <property type="match status" value="1"/>
</dbReference>
<dbReference type="GO" id="GO:0003677">
    <property type="term" value="F:DNA binding"/>
    <property type="evidence" value="ECO:0007669"/>
    <property type="project" value="TreeGrafter"/>
</dbReference>
<dbReference type="InterPro" id="IPR015943">
    <property type="entry name" value="WD40/YVTN_repeat-like_dom_sf"/>
</dbReference>
<dbReference type="SMART" id="SM00320">
    <property type="entry name" value="WD40"/>
    <property type="match status" value="4"/>
</dbReference>
<evidence type="ECO:0000256" key="3">
    <source>
        <dbReference type="ARBA" id="ARBA00021234"/>
    </source>
</evidence>
<accession>A0A5S6QWQ9</accession>
<dbReference type="InterPro" id="IPR001680">
    <property type="entry name" value="WD40_rpt"/>
</dbReference>
<reference evidence="7" key="1">
    <citation type="submission" date="2019-12" db="UniProtKB">
        <authorList>
            <consortium name="WormBaseParasite"/>
        </authorList>
    </citation>
    <scope>IDENTIFICATION</scope>
</reference>
<dbReference type="InterPro" id="IPR036322">
    <property type="entry name" value="WD40_repeat_dom_sf"/>
</dbReference>
<dbReference type="Gene3D" id="2.130.10.10">
    <property type="entry name" value="YVTN repeat-like/Quinoprotein amine dehydrogenase"/>
    <property type="match status" value="1"/>
</dbReference>
<keyword evidence="6" id="KW-1185">Reference proteome</keyword>
<evidence type="ECO:0000256" key="5">
    <source>
        <dbReference type="ARBA" id="ARBA00022737"/>
    </source>
</evidence>
<evidence type="ECO:0000256" key="2">
    <source>
        <dbReference type="ARBA" id="ARBA00005434"/>
    </source>
</evidence>
<dbReference type="WBParaSite" id="TMUE_3000011861.1">
    <property type="protein sequence ID" value="TMUE_3000011861.1"/>
    <property type="gene ID" value="WBGene00301413"/>
</dbReference>
<dbReference type="InterPro" id="IPR050853">
    <property type="entry name" value="WD_repeat_DNA-damage-binding"/>
</dbReference>
<protein>
    <recommendedName>
        <fullName evidence="3">WD repeat-containing protein 76</fullName>
    </recommendedName>
</protein>
<dbReference type="GO" id="GO:0005634">
    <property type="term" value="C:nucleus"/>
    <property type="evidence" value="ECO:0007669"/>
    <property type="project" value="TreeGrafter"/>
</dbReference>
<name>A0A5S6QWQ9_TRIMR</name>
<evidence type="ECO:0000256" key="1">
    <source>
        <dbReference type="ARBA" id="ARBA00002530"/>
    </source>
</evidence>
<organism evidence="6 7">
    <name type="scientific">Trichuris muris</name>
    <name type="common">Mouse whipworm</name>
    <dbReference type="NCBI Taxonomy" id="70415"/>
    <lineage>
        <taxon>Eukaryota</taxon>
        <taxon>Metazoa</taxon>
        <taxon>Ecdysozoa</taxon>
        <taxon>Nematoda</taxon>
        <taxon>Enoplea</taxon>
        <taxon>Dorylaimia</taxon>
        <taxon>Trichinellida</taxon>
        <taxon>Trichuridae</taxon>
        <taxon>Trichuris</taxon>
    </lineage>
</organism>
<dbReference type="PANTHER" id="PTHR14773">
    <property type="entry name" value="WD REPEAT-CONTAINING PROTEIN 76"/>
    <property type="match status" value="1"/>
</dbReference>